<dbReference type="RefSeq" id="WP_136737189.1">
    <property type="nucleotide sequence ID" value="NZ_SWDB01000040.1"/>
</dbReference>
<dbReference type="Pfam" id="PF03972">
    <property type="entry name" value="MmgE_PrpD_N"/>
    <property type="match status" value="1"/>
</dbReference>
<dbReference type="SUPFAM" id="SSF103378">
    <property type="entry name" value="2-methylcitrate dehydratase PrpD"/>
    <property type="match status" value="1"/>
</dbReference>
<dbReference type="AlphaFoldDB" id="A0A4V5NWV3"/>
<dbReference type="InterPro" id="IPR005656">
    <property type="entry name" value="MmgE_PrpD"/>
</dbReference>
<dbReference type="EMBL" id="SWDB01000040">
    <property type="protein sequence ID" value="TKB43278.1"/>
    <property type="molecule type" value="Genomic_DNA"/>
</dbReference>
<protein>
    <submittedName>
        <fullName evidence="4">MmgE/PrpD family protein</fullName>
    </submittedName>
</protein>
<feature type="domain" description="MmgE/PrpD C-terminal" evidence="3">
    <location>
        <begin position="278"/>
        <end position="439"/>
    </location>
</feature>
<organism evidence="4 5">
    <name type="scientific">Thalassotalea mangrovi</name>
    <dbReference type="NCBI Taxonomy" id="2572245"/>
    <lineage>
        <taxon>Bacteria</taxon>
        <taxon>Pseudomonadati</taxon>
        <taxon>Pseudomonadota</taxon>
        <taxon>Gammaproteobacteria</taxon>
        <taxon>Alteromonadales</taxon>
        <taxon>Colwelliaceae</taxon>
        <taxon>Thalassotalea</taxon>
    </lineage>
</organism>
<dbReference type="InterPro" id="IPR042183">
    <property type="entry name" value="MmgE/PrpD_sf_1"/>
</dbReference>
<reference evidence="4 5" key="1">
    <citation type="submission" date="2019-04" db="EMBL/GenBank/DDBJ databases">
        <title>Thalassotalea guangxiensis sp. nov., isolated from sediment of the coastal wetland.</title>
        <authorList>
            <person name="Zheng S."/>
            <person name="Zhang D."/>
        </authorList>
    </citation>
    <scope>NUCLEOTIDE SEQUENCE [LARGE SCALE GENOMIC DNA]</scope>
    <source>
        <strain evidence="4 5">ZS-4</strain>
    </source>
</reference>
<dbReference type="InterPro" id="IPR045337">
    <property type="entry name" value="MmgE_PrpD_C"/>
</dbReference>
<dbReference type="Gene3D" id="1.10.4100.10">
    <property type="entry name" value="2-methylcitrate dehydratase PrpD"/>
    <property type="match status" value="1"/>
</dbReference>
<comment type="similarity">
    <text evidence="1">Belongs to the PrpD family.</text>
</comment>
<evidence type="ECO:0000259" key="3">
    <source>
        <dbReference type="Pfam" id="PF19305"/>
    </source>
</evidence>
<dbReference type="InterPro" id="IPR042188">
    <property type="entry name" value="MmgE/PrpD_sf_2"/>
</dbReference>
<dbReference type="PANTHER" id="PTHR16943">
    <property type="entry name" value="2-METHYLCITRATE DEHYDRATASE-RELATED"/>
    <property type="match status" value="1"/>
</dbReference>
<dbReference type="InterPro" id="IPR036148">
    <property type="entry name" value="MmgE/PrpD_sf"/>
</dbReference>
<keyword evidence="5" id="KW-1185">Reference proteome</keyword>
<evidence type="ECO:0000313" key="4">
    <source>
        <dbReference type="EMBL" id="TKB43278.1"/>
    </source>
</evidence>
<proteinExistence type="inferred from homology"/>
<accession>A0A4V5NWV3</accession>
<sequence>MVESNSHSTTASDERNAMQTLLSYIESQRYENLPQSVIVAAKTFILDSIGVGISGSRHENLPLVKAAVNNWGAGKQAQVWATGEWLPASSAATINGYQIHNQEWDCVHEEAVVHPMATILSALMAYGQQHNVSGQKLILGVVVAVDVATLIGASATSGLKFFRPSVCGCLGATAGICAMLGITGSKLANALGIAYSQISGTMQSHLEGSPMLAMQIAFNAKNAIQAADLARQGFSGPKDILEGPFGYFTLFEDGFDLTQFYQKLGYQYQIEQISHKPFPTGRAGHGVVDALQVLQTDYEFTPDQIEQVTVEVTPLIYRLVARPIKEGMDVSYAKLCIGYIGATALLKGSVDVDDFAKTCLHDPNRLRLGAKFQTQVNDIIDPNALAPISVTVQLSDGQTFSHSLPAILGHPHRPLSKAAQLQKFRAACHSAHIPMKDDEIDKLINRIDELPAINNINDLVQMMMPSSRSGSGD</sequence>
<dbReference type="Gene3D" id="3.30.1330.120">
    <property type="entry name" value="2-methylcitrate dehydratase PrpD"/>
    <property type="match status" value="1"/>
</dbReference>
<dbReference type="Proteomes" id="UP000307999">
    <property type="component" value="Unassembled WGS sequence"/>
</dbReference>
<dbReference type="Pfam" id="PF19305">
    <property type="entry name" value="MmgE_PrpD_C"/>
    <property type="match status" value="1"/>
</dbReference>
<gene>
    <name evidence="4" type="ORF">E8M12_15560</name>
</gene>
<dbReference type="InterPro" id="IPR045336">
    <property type="entry name" value="MmgE_PrpD_N"/>
</dbReference>
<comment type="caution">
    <text evidence="4">The sequence shown here is derived from an EMBL/GenBank/DDBJ whole genome shotgun (WGS) entry which is preliminary data.</text>
</comment>
<name>A0A4V5NWV3_9GAMM</name>
<dbReference type="GO" id="GO:0016829">
    <property type="term" value="F:lyase activity"/>
    <property type="evidence" value="ECO:0007669"/>
    <property type="project" value="InterPro"/>
</dbReference>
<evidence type="ECO:0000256" key="1">
    <source>
        <dbReference type="ARBA" id="ARBA00006174"/>
    </source>
</evidence>
<dbReference type="PANTHER" id="PTHR16943:SF8">
    <property type="entry name" value="2-METHYLCITRATE DEHYDRATASE"/>
    <property type="match status" value="1"/>
</dbReference>
<feature type="domain" description="MmgE/PrpD N-terminal" evidence="2">
    <location>
        <begin position="20"/>
        <end position="257"/>
    </location>
</feature>
<evidence type="ECO:0000259" key="2">
    <source>
        <dbReference type="Pfam" id="PF03972"/>
    </source>
</evidence>
<evidence type="ECO:0000313" key="5">
    <source>
        <dbReference type="Proteomes" id="UP000307999"/>
    </source>
</evidence>
<dbReference type="OrthoDB" id="9797528at2"/>